<accession>A0ACC4C8K4</accession>
<reference evidence="1 2" key="1">
    <citation type="journal article" date="2024" name="Plant Biotechnol. J.">
        <title>Genome and CRISPR/Cas9 system of a widespread forest tree (Populus alba) in the world.</title>
        <authorList>
            <person name="Liu Y.J."/>
            <person name="Jiang P.F."/>
            <person name="Han X.M."/>
            <person name="Li X.Y."/>
            <person name="Wang H.M."/>
            <person name="Wang Y.J."/>
            <person name="Wang X.X."/>
            <person name="Zeng Q.Y."/>
        </authorList>
    </citation>
    <scope>NUCLEOTIDE SEQUENCE [LARGE SCALE GENOMIC DNA]</scope>
    <source>
        <strain evidence="2">cv. PAL-ZL1</strain>
    </source>
</reference>
<protein>
    <submittedName>
        <fullName evidence="1">Uncharacterized protein</fullName>
    </submittedName>
</protein>
<dbReference type="Proteomes" id="UP000309997">
    <property type="component" value="Unassembled WGS sequence"/>
</dbReference>
<sequence>MELQETQSKNKNGQTSTPDPITDLGNPYNGKTLETHYFTEDFDSACSTPYVSAPSSPGRPGSGPVNGGFFYSCPASPKHFAMTSAEKAMANFASSPDNSVAIGYEFEFSARFGSAGSGHPGSMSSADELFLNGQIRPMKLSSHLERPQMLSPLMDLENEEEDGDSSNEDEFKKGWRKVGANGESMSRGRDLRLKNKSLRRRTRSMSPLRSTSFEFEDYGEENKNVIDGSITSLEVNDESLKLDEATTSGGTDTLPASASSSRSSSAGRNSKKWVFLKDLLYRSKSEGRSNNKFWSNISFSPVKEKSKKQSTGVQLGVSKEKASSSNNNNSRSNVGSESQKVKGNSGHGSSSSSGKKPMNGIGKRRVPASPHELHYKASKAQAEEMRKKTFLPYRQGLLGCLGFSSKGYGAMNGFARALNPVSSSFILIFPCDILHGNSDVETLVKRVSERATGAKEADLKVLAGENSVKPLKHRDSEVDLKVLAGENSV</sequence>
<name>A0ACC4C8K4_POPAL</name>
<gene>
    <name evidence="1" type="ORF">D5086_009754</name>
</gene>
<dbReference type="EMBL" id="RCHU02000005">
    <property type="protein sequence ID" value="KAL3591114.1"/>
    <property type="molecule type" value="Genomic_DNA"/>
</dbReference>
<proteinExistence type="predicted"/>
<keyword evidence="2" id="KW-1185">Reference proteome</keyword>
<comment type="caution">
    <text evidence="1">The sequence shown here is derived from an EMBL/GenBank/DDBJ whole genome shotgun (WGS) entry which is preliminary data.</text>
</comment>
<organism evidence="1 2">
    <name type="scientific">Populus alba</name>
    <name type="common">White poplar</name>
    <dbReference type="NCBI Taxonomy" id="43335"/>
    <lineage>
        <taxon>Eukaryota</taxon>
        <taxon>Viridiplantae</taxon>
        <taxon>Streptophyta</taxon>
        <taxon>Embryophyta</taxon>
        <taxon>Tracheophyta</taxon>
        <taxon>Spermatophyta</taxon>
        <taxon>Magnoliopsida</taxon>
        <taxon>eudicotyledons</taxon>
        <taxon>Gunneridae</taxon>
        <taxon>Pentapetalae</taxon>
        <taxon>rosids</taxon>
        <taxon>fabids</taxon>
        <taxon>Malpighiales</taxon>
        <taxon>Salicaceae</taxon>
        <taxon>Saliceae</taxon>
        <taxon>Populus</taxon>
    </lineage>
</organism>
<evidence type="ECO:0000313" key="1">
    <source>
        <dbReference type="EMBL" id="KAL3591114.1"/>
    </source>
</evidence>
<evidence type="ECO:0000313" key="2">
    <source>
        <dbReference type="Proteomes" id="UP000309997"/>
    </source>
</evidence>